<dbReference type="SMART" id="SM00382">
    <property type="entry name" value="AAA"/>
    <property type="match status" value="1"/>
</dbReference>
<evidence type="ECO:0000313" key="7">
    <source>
        <dbReference type="Proteomes" id="UP001057375"/>
    </source>
</evidence>
<dbReference type="SUPFAM" id="SSF52540">
    <property type="entry name" value="P-loop containing nucleoside triphosphate hydrolases"/>
    <property type="match status" value="1"/>
</dbReference>
<comment type="similarity">
    <text evidence="3">Belongs to the activator 1 small subunits family. CTF18 subfamily.</text>
</comment>
<protein>
    <recommendedName>
        <fullName evidence="5">AAA+ ATPase domain-containing protein</fullName>
    </recommendedName>
</protein>
<feature type="domain" description="AAA+ ATPase" evidence="5">
    <location>
        <begin position="39"/>
        <end position="212"/>
    </location>
</feature>
<evidence type="ECO:0000256" key="4">
    <source>
        <dbReference type="SAM" id="MobiDB-lite"/>
    </source>
</evidence>
<keyword evidence="2" id="KW-0539">Nucleus</keyword>
<evidence type="ECO:0000256" key="2">
    <source>
        <dbReference type="ARBA" id="ARBA00023242"/>
    </source>
</evidence>
<reference evidence="6" key="1">
    <citation type="submission" date="2022-03" db="EMBL/GenBank/DDBJ databases">
        <title>Draft genome sequence of Aduncisulcus paluster, a free-living microaerophilic Fornicata.</title>
        <authorList>
            <person name="Yuyama I."/>
            <person name="Kume K."/>
            <person name="Tamura T."/>
            <person name="Inagaki Y."/>
            <person name="Hashimoto T."/>
        </authorList>
    </citation>
    <scope>NUCLEOTIDE SEQUENCE</scope>
    <source>
        <strain evidence="6">NY0171</strain>
    </source>
</reference>
<comment type="subcellular location">
    <subcellularLocation>
        <location evidence="1">Nucleus</location>
    </subcellularLocation>
</comment>
<dbReference type="PANTHER" id="PTHR46765">
    <property type="entry name" value="P-LOOP CONTAINING NUCLEOSIDE TRIPHOSPHATE HYDROLASES SUPERFAMILY PROTEIN"/>
    <property type="match status" value="1"/>
</dbReference>
<evidence type="ECO:0000259" key="5">
    <source>
        <dbReference type="SMART" id="SM00382"/>
    </source>
</evidence>
<comment type="caution">
    <text evidence="6">The sequence shown here is derived from an EMBL/GenBank/DDBJ whole genome shotgun (WGS) entry which is preliminary data.</text>
</comment>
<gene>
    <name evidence="6" type="ORF">ADUPG1_014153</name>
</gene>
<dbReference type="PANTHER" id="PTHR46765:SF1">
    <property type="entry name" value="P-LOOP CONTAINING NUCLEOSIDE TRIPHOSPHATE HYDROLASES SUPERFAMILY PROTEIN"/>
    <property type="match status" value="1"/>
</dbReference>
<evidence type="ECO:0000256" key="3">
    <source>
        <dbReference type="ARBA" id="ARBA00043975"/>
    </source>
</evidence>
<evidence type="ECO:0000256" key="1">
    <source>
        <dbReference type="ARBA" id="ARBA00004123"/>
    </source>
</evidence>
<evidence type="ECO:0000313" key="6">
    <source>
        <dbReference type="EMBL" id="GKT29714.1"/>
    </source>
</evidence>
<accession>A0ABQ5KAY9</accession>
<feature type="region of interest" description="Disordered" evidence="4">
    <location>
        <begin position="144"/>
        <end position="181"/>
    </location>
</feature>
<name>A0ABQ5KAY9_9EUKA</name>
<feature type="region of interest" description="Disordered" evidence="4">
    <location>
        <begin position="479"/>
        <end position="501"/>
    </location>
</feature>
<organism evidence="6 7">
    <name type="scientific">Aduncisulcus paluster</name>
    <dbReference type="NCBI Taxonomy" id="2918883"/>
    <lineage>
        <taxon>Eukaryota</taxon>
        <taxon>Metamonada</taxon>
        <taxon>Carpediemonas-like organisms</taxon>
        <taxon>Aduncisulcus</taxon>
    </lineage>
</organism>
<dbReference type="InterPro" id="IPR027417">
    <property type="entry name" value="P-loop_NTPase"/>
</dbReference>
<dbReference type="CDD" id="cd00009">
    <property type="entry name" value="AAA"/>
    <property type="match status" value="1"/>
</dbReference>
<dbReference type="Pfam" id="PF00004">
    <property type="entry name" value="AAA"/>
    <property type="match status" value="1"/>
</dbReference>
<dbReference type="EMBL" id="BQXS01013847">
    <property type="protein sequence ID" value="GKT29714.1"/>
    <property type="molecule type" value="Genomic_DNA"/>
</dbReference>
<dbReference type="Proteomes" id="UP001057375">
    <property type="component" value="Unassembled WGS sequence"/>
</dbReference>
<dbReference type="InterPro" id="IPR053016">
    <property type="entry name" value="CTF18-RFC_complex"/>
</dbReference>
<proteinExistence type="inferred from homology"/>
<dbReference type="Gene3D" id="3.40.50.300">
    <property type="entry name" value="P-loop containing nucleotide triphosphate hydrolases"/>
    <property type="match status" value="1"/>
</dbReference>
<keyword evidence="7" id="KW-1185">Reference proteome</keyword>
<dbReference type="InterPro" id="IPR003593">
    <property type="entry name" value="AAA+_ATPase"/>
</dbReference>
<sequence>MSKSYGNSNREENAAKYNPWRGGAYTAAGREFTNCGWPTRGIIILSGPPGSGKTTLAHVAARHCGYCPIEINASEDRSFSALNEKMDRFFSGSELSFGSSLSKGSTQALPRVLVLEEIDGVDVSAVTGVLLNYAKYGYRKRAMRQKKLREKQQQDEAKGRKSKPSRQKGITEEDDRPYQHDRPIICTANDLSSAAMRRLAPYAYTIRVEADLSAVEDRILEIAHSNHCEINRTALREAVRISGGDIRALKNSLRIEIELAKESALKYSSTYAIEVKKHGHPLKPLLISSLPLDLSTVTSASVNEGIGAESMEFVTDSVERIIQRRPLLCDMDAKAEQVNLDRILTCHELITTSSRLGTEYTSHINSTMWHFAPALHFANHQGKALCAAEDAFSLGDSLRSFTGSIAIGDGGMDDTIGISNSIPLMSSFVNLRHTGQVPPELNYLESTAVRRVVRERESSVKQSVMELLGCGASIRDSVSSSFDEQKGDGSKKNSSKKAYSRHTALNRYKQKYLEEFSLSHAPRPHSIRFFPFRSCVIELLPLLPSIVCVSPRHGHSSLLSLKENAMVTNAAAALYGLNINVMFGAGVLVEGGPFIQRVDEQLSPQVVFGLSPFAFSLTHPSCSLKKKEFRGSTNYNVMLASIEKHLLRSRRIVNEGSTLSEEFVNMVRKRIRQLEEKMRASGGMWTERISAAVNGLHDEVEREAIGTRGLGTTIGFGGTLALTQPFGQAIEEEEERERLGKWILFKYNEGFTKAVKKPLQFMELFPHFHTQK</sequence>
<dbReference type="InterPro" id="IPR003959">
    <property type="entry name" value="ATPase_AAA_core"/>
</dbReference>
<feature type="compositionally biased region" description="Basic and acidic residues" evidence="4">
    <location>
        <begin position="150"/>
        <end position="159"/>
    </location>
</feature>